<gene>
    <name evidence="2" type="ORF">ACJMK2_034073</name>
</gene>
<comment type="caution">
    <text evidence="2">The sequence shown here is derived from an EMBL/GenBank/DDBJ whole genome shotgun (WGS) entry which is preliminary data.</text>
</comment>
<feature type="signal peptide" evidence="1">
    <location>
        <begin position="1"/>
        <end position="20"/>
    </location>
</feature>
<organism evidence="2 3">
    <name type="scientific">Sinanodonta woodiana</name>
    <name type="common">Chinese pond mussel</name>
    <name type="synonym">Anodonta woodiana</name>
    <dbReference type="NCBI Taxonomy" id="1069815"/>
    <lineage>
        <taxon>Eukaryota</taxon>
        <taxon>Metazoa</taxon>
        <taxon>Spiralia</taxon>
        <taxon>Lophotrochozoa</taxon>
        <taxon>Mollusca</taxon>
        <taxon>Bivalvia</taxon>
        <taxon>Autobranchia</taxon>
        <taxon>Heteroconchia</taxon>
        <taxon>Palaeoheterodonta</taxon>
        <taxon>Unionida</taxon>
        <taxon>Unionoidea</taxon>
        <taxon>Unionidae</taxon>
        <taxon>Unioninae</taxon>
        <taxon>Sinanodonta</taxon>
    </lineage>
</organism>
<name>A0ABD3WTX3_SINWO</name>
<dbReference type="Proteomes" id="UP001634394">
    <property type="component" value="Unassembled WGS sequence"/>
</dbReference>
<feature type="chain" id="PRO_5044784528" evidence="1">
    <location>
        <begin position="21"/>
        <end position="214"/>
    </location>
</feature>
<sequence>MPLAKASMLLLTVLIVEIQAQWTSDDSGTYLGQTGLQQRNQIHSLRNLGLRQQLRTIPLQFTTASRRSLLNIPTVDTELVGPNEGIGHNSNEHSHNIVDPELLGPNEGIGHDDHFQFTNVLSDIHEVSSGSVIERAEPPVSPYLIPGRISPFRGPKGEIFRITGEAALPPIVPNRFNRLPELGGSGDAVTSSGEYIYTLDPPPRRQRGQFGIEI</sequence>
<accession>A0ABD3WTX3</accession>
<evidence type="ECO:0000313" key="3">
    <source>
        <dbReference type="Proteomes" id="UP001634394"/>
    </source>
</evidence>
<reference evidence="2 3" key="1">
    <citation type="submission" date="2024-11" db="EMBL/GenBank/DDBJ databases">
        <title>Chromosome-level genome assembly of the freshwater bivalve Anodonta woodiana.</title>
        <authorList>
            <person name="Chen X."/>
        </authorList>
    </citation>
    <scope>NUCLEOTIDE SEQUENCE [LARGE SCALE GENOMIC DNA]</scope>
    <source>
        <strain evidence="2">MN2024</strain>
        <tissue evidence="2">Gills</tissue>
    </source>
</reference>
<protein>
    <submittedName>
        <fullName evidence="2">Uncharacterized protein</fullName>
    </submittedName>
</protein>
<keyword evidence="3" id="KW-1185">Reference proteome</keyword>
<evidence type="ECO:0000256" key="1">
    <source>
        <dbReference type="SAM" id="SignalP"/>
    </source>
</evidence>
<keyword evidence="1" id="KW-0732">Signal</keyword>
<proteinExistence type="predicted"/>
<evidence type="ECO:0000313" key="2">
    <source>
        <dbReference type="EMBL" id="KAL3876203.1"/>
    </source>
</evidence>
<dbReference type="EMBL" id="JBJQND010000005">
    <property type="protein sequence ID" value="KAL3876203.1"/>
    <property type="molecule type" value="Genomic_DNA"/>
</dbReference>
<dbReference type="AlphaFoldDB" id="A0ABD3WTX3"/>